<dbReference type="HOGENOM" id="CLU_2964282_0_0_1"/>
<gene>
    <name evidence="1" type="ordered locus">MTR_2g005800</name>
</gene>
<dbReference type="AlphaFoldDB" id="G7IN88"/>
<dbReference type="EMBL" id="CM001218">
    <property type="protein sequence ID" value="AES63174.1"/>
    <property type="molecule type" value="Genomic_DNA"/>
</dbReference>
<dbReference type="EnsemblPlants" id="AES63174">
    <property type="protein sequence ID" value="AES63174"/>
    <property type="gene ID" value="MTR_2g005800"/>
</dbReference>
<protein>
    <submittedName>
        <fullName evidence="1 2">Uncharacterized protein</fullName>
    </submittedName>
</protein>
<name>G7IN88_MEDTR</name>
<reference evidence="2" key="3">
    <citation type="submission" date="2015-04" db="UniProtKB">
        <authorList>
            <consortium name="EnsemblPlants"/>
        </authorList>
    </citation>
    <scope>IDENTIFICATION</scope>
    <source>
        <strain evidence="2">cv. Jemalong A17</strain>
    </source>
</reference>
<organism evidence="1 3">
    <name type="scientific">Medicago truncatula</name>
    <name type="common">Barrel medic</name>
    <name type="synonym">Medicago tribuloides</name>
    <dbReference type="NCBI Taxonomy" id="3880"/>
    <lineage>
        <taxon>Eukaryota</taxon>
        <taxon>Viridiplantae</taxon>
        <taxon>Streptophyta</taxon>
        <taxon>Embryophyta</taxon>
        <taxon>Tracheophyta</taxon>
        <taxon>Spermatophyta</taxon>
        <taxon>Magnoliopsida</taxon>
        <taxon>eudicotyledons</taxon>
        <taxon>Gunneridae</taxon>
        <taxon>Pentapetalae</taxon>
        <taxon>rosids</taxon>
        <taxon>fabids</taxon>
        <taxon>Fabales</taxon>
        <taxon>Fabaceae</taxon>
        <taxon>Papilionoideae</taxon>
        <taxon>50 kb inversion clade</taxon>
        <taxon>NPAAA clade</taxon>
        <taxon>Hologalegina</taxon>
        <taxon>IRL clade</taxon>
        <taxon>Trifolieae</taxon>
        <taxon>Medicago</taxon>
    </lineage>
</organism>
<proteinExistence type="predicted"/>
<evidence type="ECO:0000313" key="1">
    <source>
        <dbReference type="EMBL" id="AES63174.1"/>
    </source>
</evidence>
<evidence type="ECO:0000313" key="3">
    <source>
        <dbReference type="Proteomes" id="UP000002051"/>
    </source>
</evidence>
<accession>G7IN88</accession>
<dbReference type="Proteomes" id="UP000002051">
    <property type="component" value="Chromosome 2"/>
</dbReference>
<sequence length="59" mass="6776">MIKKNASIVDKGTQNHFPLSFTYTLFLNKCEMSQSGISKEDYLDHFYFSALSLGLFHPN</sequence>
<keyword evidence="3" id="KW-1185">Reference proteome</keyword>
<reference evidence="1 3" key="2">
    <citation type="journal article" date="2014" name="BMC Genomics">
        <title>An improved genome release (version Mt4.0) for the model legume Medicago truncatula.</title>
        <authorList>
            <person name="Tang H."/>
            <person name="Krishnakumar V."/>
            <person name="Bidwell S."/>
            <person name="Rosen B."/>
            <person name="Chan A."/>
            <person name="Zhou S."/>
            <person name="Gentzbittel L."/>
            <person name="Childs K.L."/>
            <person name="Yandell M."/>
            <person name="Gundlach H."/>
            <person name="Mayer K.F."/>
            <person name="Schwartz D.C."/>
            <person name="Town C.D."/>
        </authorList>
    </citation>
    <scope>GENOME REANNOTATION</scope>
    <source>
        <strain evidence="2 3">cv. Jemalong A17</strain>
    </source>
</reference>
<reference evidence="1 3" key="1">
    <citation type="journal article" date="2011" name="Nature">
        <title>The Medicago genome provides insight into the evolution of rhizobial symbioses.</title>
        <authorList>
            <person name="Young N.D."/>
            <person name="Debelle F."/>
            <person name="Oldroyd G.E."/>
            <person name="Geurts R."/>
            <person name="Cannon S.B."/>
            <person name="Udvardi M.K."/>
            <person name="Benedito V.A."/>
            <person name="Mayer K.F."/>
            <person name="Gouzy J."/>
            <person name="Schoof H."/>
            <person name="Van de Peer Y."/>
            <person name="Proost S."/>
            <person name="Cook D.R."/>
            <person name="Meyers B.C."/>
            <person name="Spannagl M."/>
            <person name="Cheung F."/>
            <person name="De Mita S."/>
            <person name="Krishnakumar V."/>
            <person name="Gundlach H."/>
            <person name="Zhou S."/>
            <person name="Mudge J."/>
            <person name="Bharti A.K."/>
            <person name="Murray J.D."/>
            <person name="Naoumkina M.A."/>
            <person name="Rosen B."/>
            <person name="Silverstein K.A."/>
            <person name="Tang H."/>
            <person name="Rombauts S."/>
            <person name="Zhao P.X."/>
            <person name="Zhou P."/>
            <person name="Barbe V."/>
            <person name="Bardou P."/>
            <person name="Bechner M."/>
            <person name="Bellec A."/>
            <person name="Berger A."/>
            <person name="Berges H."/>
            <person name="Bidwell S."/>
            <person name="Bisseling T."/>
            <person name="Choisne N."/>
            <person name="Couloux A."/>
            <person name="Denny R."/>
            <person name="Deshpande S."/>
            <person name="Dai X."/>
            <person name="Doyle J.J."/>
            <person name="Dudez A.M."/>
            <person name="Farmer A.D."/>
            <person name="Fouteau S."/>
            <person name="Franken C."/>
            <person name="Gibelin C."/>
            <person name="Gish J."/>
            <person name="Goldstein S."/>
            <person name="Gonzalez A.J."/>
            <person name="Green P.J."/>
            <person name="Hallab A."/>
            <person name="Hartog M."/>
            <person name="Hua A."/>
            <person name="Humphray S.J."/>
            <person name="Jeong D.H."/>
            <person name="Jing Y."/>
            <person name="Jocker A."/>
            <person name="Kenton S.M."/>
            <person name="Kim D.J."/>
            <person name="Klee K."/>
            <person name="Lai H."/>
            <person name="Lang C."/>
            <person name="Lin S."/>
            <person name="Macmil S.L."/>
            <person name="Magdelenat G."/>
            <person name="Matthews L."/>
            <person name="McCorrison J."/>
            <person name="Monaghan E.L."/>
            <person name="Mun J.H."/>
            <person name="Najar F.Z."/>
            <person name="Nicholson C."/>
            <person name="Noirot C."/>
            <person name="O'Bleness M."/>
            <person name="Paule C.R."/>
            <person name="Poulain J."/>
            <person name="Prion F."/>
            <person name="Qin B."/>
            <person name="Qu C."/>
            <person name="Retzel E.F."/>
            <person name="Riddle C."/>
            <person name="Sallet E."/>
            <person name="Samain S."/>
            <person name="Samson N."/>
            <person name="Sanders I."/>
            <person name="Saurat O."/>
            <person name="Scarpelli C."/>
            <person name="Schiex T."/>
            <person name="Segurens B."/>
            <person name="Severin A.J."/>
            <person name="Sherrier D.J."/>
            <person name="Shi R."/>
            <person name="Sims S."/>
            <person name="Singer S.R."/>
            <person name="Sinharoy S."/>
            <person name="Sterck L."/>
            <person name="Viollet A."/>
            <person name="Wang B.B."/>
            <person name="Wang K."/>
            <person name="Wang M."/>
            <person name="Wang X."/>
            <person name="Warfsmann J."/>
            <person name="Weissenbach J."/>
            <person name="White D.D."/>
            <person name="White J.D."/>
            <person name="Wiley G.B."/>
            <person name="Wincker P."/>
            <person name="Xing Y."/>
            <person name="Yang L."/>
            <person name="Yao Z."/>
            <person name="Ying F."/>
            <person name="Zhai J."/>
            <person name="Zhou L."/>
            <person name="Zuber A."/>
            <person name="Denarie J."/>
            <person name="Dixon R.A."/>
            <person name="May G.D."/>
            <person name="Schwartz D.C."/>
            <person name="Rogers J."/>
            <person name="Quetier F."/>
            <person name="Town C.D."/>
            <person name="Roe B.A."/>
        </authorList>
    </citation>
    <scope>NUCLEOTIDE SEQUENCE [LARGE SCALE GENOMIC DNA]</scope>
    <source>
        <strain evidence="1">A17</strain>
        <strain evidence="2 3">cv. Jemalong A17</strain>
    </source>
</reference>
<evidence type="ECO:0000313" key="2">
    <source>
        <dbReference type="EnsemblPlants" id="AES63174"/>
    </source>
</evidence>
<dbReference type="PaxDb" id="3880-AES63174"/>